<keyword evidence="1" id="KW-0862">Zinc</keyword>
<evidence type="ECO:0000259" key="3">
    <source>
        <dbReference type="PROSITE" id="PS51915"/>
    </source>
</evidence>
<organism evidence="4 5">
    <name type="scientific">Ceutorhynchus assimilis</name>
    <name type="common">cabbage seed weevil</name>
    <dbReference type="NCBI Taxonomy" id="467358"/>
    <lineage>
        <taxon>Eukaryota</taxon>
        <taxon>Metazoa</taxon>
        <taxon>Ecdysozoa</taxon>
        <taxon>Arthropoda</taxon>
        <taxon>Hexapoda</taxon>
        <taxon>Insecta</taxon>
        <taxon>Pterygota</taxon>
        <taxon>Neoptera</taxon>
        <taxon>Endopterygota</taxon>
        <taxon>Coleoptera</taxon>
        <taxon>Polyphaga</taxon>
        <taxon>Cucujiformia</taxon>
        <taxon>Curculionidae</taxon>
        <taxon>Ceutorhynchinae</taxon>
        <taxon>Ceutorhynchus</taxon>
    </lineage>
</organism>
<evidence type="ECO:0000256" key="2">
    <source>
        <dbReference type="SAM" id="MobiDB-lite"/>
    </source>
</evidence>
<keyword evidence="5" id="KW-1185">Reference proteome</keyword>
<keyword evidence="1" id="KW-0863">Zinc-finger</keyword>
<keyword evidence="1" id="KW-0479">Metal-binding</keyword>
<accession>A0A9N9QDQ4</accession>
<feature type="region of interest" description="Disordered" evidence="2">
    <location>
        <begin position="1568"/>
        <end position="1642"/>
    </location>
</feature>
<dbReference type="Pfam" id="PF07776">
    <property type="entry name" value="zf-AD"/>
    <property type="match status" value="1"/>
</dbReference>
<sequence length="1668" mass="186346">MDAAELTDVCRLCPVSSVSNTQLINVFDERFSGKYNIKEVILVTTGIEVLQNDLISVKICDRCLNITLKMFKFRQDAIQQDKSLRGKLSDKLKQFFADQEIRIPNTEVRIKRETPSTSSAKKIKKDLDVHNSVTQMFNVFPTLKLPSICMKQDMAPFVSLPMGDVEKYFKDRKLNMNQYISKSPAASMSNRIAKKRVRVSSQHKKTVTPLKISKKMFKPHEKSTETSGSYFCTPVNEVESRKRSLSTGSGLKAKISKESIPGCSNSISNVSVTPLKVTLEHTTPVDQSEDSRDSVTSNKSTATSSSSSNEAHQNAHSESFDLNPSVTRKCETQLVCHLCASVHNNASELKRHTLKHMVCQFCKRRFKSLENKNHHINNICVIKKMMNTSDPKVHLTKIDLDLETRRKYENAFTMFEPIQGSVKPEEVFVRAASPSKSGHQYNIIVLSDDDTDVNEDPLSGSAPTPEIIPSATISYFPEPVLYNSSIVRPDIKIKTNDIISPFFGNTNEKEVMKGLLRRPDDVKICVEKMIQTDMPSSKDINIKSDGTCEFKNLKEQIVPFKVPIHIVNGPFNVTYKFDSPPKSAKKSEAWDWDSVPFVRIGKKSTKIQPAVANSKPVASSLVPIQLPVVLINNNPQPDVSQSNNAQAVNSPTPMLQTYFDRAPNATVPRKSLPIPKTYLSKNSNSALKSILAANTPVSQNNGPKSSVNTSISNAVLNNTTNQRSPNTLLSDMLDGFPTASSSNMTEEIASNMRNLLNNTPHSNSPAKNSTPHRTVSTNQVFVNNTIIPNNSANRVQNDVMPMSSGRTSNSQFGVSANFAISANLFAPNTTAASSNNPAPIQNIHVSTPNQQNYSPSVTPNSNMFTSPGQSVSNTHRNLMPNAQMNVNPPRSLLPATSATQSTQRNVPSLVLQRNSLLLPNSQRNVNSSTMATQNTQRNVPALVPHRNAFLMPNPNTQRNNTYSSSEPARFRILPTDIVSQKICRKCYRNVRKIHEVVQCAIRHDQDLKEKCQQYIENRGLHLPNTCITIKKDNRVLAQKETEQKHGRVVRTKPSESSLFSNKNLENAEETTSARKKASKKKKGPTTIHSSIINVYRKYPSFKLPKKCLDRDIAPIVSFPMGEVETFFKNRNLDMSKYIYRERRTNKGEQSDSDSDSSTSAESQTDNPVNRKSIITRTIAANEFIKNPEFKTSNDVLMLDDSPSSNKRKILIGRDPSLKIRKISVETPKNSTVVFDQLLANTSSDQITSLQDDSPIASKPDFIQSLGLTPATDEAVSQNSLTCQICNSVQANISALKKHTSRHRVCPYCKLKFKSIETKQLHIERNCPMRKNTAGSKKNERDVDVKQQHDNEETPSNDTPKPADQTDETAYVPVVSIYNDTTVDGLENKLSDVEVIKNIAKILRNNSVESEGEMQIRLPCNEDILMCNDKVQIKNLRNYLPDYMIPITFKHNDELSVVFNKEPTKKDCSNKLDDWDDIPLIEKRKENPTSQEIPLLNAVTFVTSQVQSLMMTSPAMSFILPNGSTFIPNTGISIQNNAPGQTIFGNTSIQTTPLLQNYTLSMTPLPMIQTSSNSKTKSSEDSVGNVSSTTPLCKEEPSTSMSMRKSLPATVSVSKEDSVRRRRRSSPATKRSESRKSHRKRRQIIKVKIGNMTNMRTPKKVRVKNIWEK</sequence>
<dbReference type="EMBL" id="OU892279">
    <property type="protein sequence ID" value="CAG9766135.1"/>
    <property type="molecule type" value="Genomic_DNA"/>
</dbReference>
<evidence type="ECO:0000256" key="1">
    <source>
        <dbReference type="PROSITE-ProRule" id="PRU01263"/>
    </source>
</evidence>
<dbReference type="GO" id="GO:0008270">
    <property type="term" value="F:zinc ion binding"/>
    <property type="evidence" value="ECO:0007669"/>
    <property type="project" value="UniProtKB-UniRule"/>
</dbReference>
<feature type="compositionally biased region" description="Polar residues" evidence="2">
    <location>
        <begin position="1580"/>
        <end position="1590"/>
    </location>
</feature>
<feature type="compositionally biased region" description="Basic and acidic residues" evidence="2">
    <location>
        <begin position="1336"/>
        <end position="1351"/>
    </location>
</feature>
<feature type="compositionally biased region" description="Basic residues" evidence="2">
    <location>
        <begin position="1073"/>
        <end position="1083"/>
    </location>
</feature>
<proteinExistence type="predicted"/>
<evidence type="ECO:0000313" key="4">
    <source>
        <dbReference type="EMBL" id="CAG9766135.1"/>
    </source>
</evidence>
<feature type="binding site" evidence="1">
    <location>
        <position position="13"/>
    </location>
    <ligand>
        <name>Zn(2+)</name>
        <dbReference type="ChEBI" id="CHEBI:29105"/>
    </ligand>
</feature>
<feature type="binding site" evidence="1">
    <location>
        <position position="63"/>
    </location>
    <ligand>
        <name>Zn(2+)</name>
        <dbReference type="ChEBI" id="CHEBI:29105"/>
    </ligand>
</feature>
<dbReference type="SMART" id="SM00868">
    <property type="entry name" value="zf-AD"/>
    <property type="match status" value="2"/>
</dbReference>
<dbReference type="SUPFAM" id="SSF57716">
    <property type="entry name" value="Glucocorticoid receptor-like (DNA-binding domain)"/>
    <property type="match status" value="1"/>
</dbReference>
<dbReference type="PROSITE" id="PS51915">
    <property type="entry name" value="ZAD"/>
    <property type="match status" value="1"/>
</dbReference>
<dbReference type="SMART" id="SM00355">
    <property type="entry name" value="ZnF_C2H2"/>
    <property type="match status" value="4"/>
</dbReference>
<gene>
    <name evidence="4" type="ORF">CEUTPL_LOCUS6725</name>
</gene>
<feature type="binding site" evidence="1">
    <location>
        <position position="60"/>
    </location>
    <ligand>
        <name>Zn(2+)</name>
        <dbReference type="ChEBI" id="CHEBI:29105"/>
    </ligand>
</feature>
<feature type="binding site" evidence="1">
    <location>
        <position position="10"/>
    </location>
    <ligand>
        <name>Zn(2+)</name>
        <dbReference type="ChEBI" id="CHEBI:29105"/>
    </ligand>
</feature>
<dbReference type="OrthoDB" id="6784650at2759"/>
<dbReference type="InterPro" id="IPR012934">
    <property type="entry name" value="Znf_AD"/>
</dbReference>
<dbReference type="Proteomes" id="UP001152799">
    <property type="component" value="Chromosome 3"/>
</dbReference>
<dbReference type="Gene3D" id="3.40.1800.20">
    <property type="match status" value="1"/>
</dbReference>
<feature type="region of interest" description="Disordered" evidence="2">
    <location>
        <begin position="1326"/>
        <end position="1366"/>
    </location>
</feature>
<feature type="domain" description="ZAD" evidence="3">
    <location>
        <begin position="8"/>
        <end position="87"/>
    </location>
</feature>
<reference evidence="4" key="1">
    <citation type="submission" date="2022-01" db="EMBL/GenBank/DDBJ databases">
        <authorList>
            <person name="King R."/>
        </authorList>
    </citation>
    <scope>NUCLEOTIDE SEQUENCE</scope>
</reference>
<feature type="compositionally biased region" description="Polar residues" evidence="2">
    <location>
        <begin position="1054"/>
        <end position="1064"/>
    </location>
</feature>
<feature type="region of interest" description="Disordered" evidence="2">
    <location>
        <begin position="281"/>
        <end position="320"/>
    </location>
</feature>
<feature type="region of interest" description="Disordered" evidence="2">
    <location>
        <begin position="1040"/>
        <end position="1085"/>
    </location>
</feature>
<feature type="region of interest" description="Disordered" evidence="2">
    <location>
        <begin position="1143"/>
        <end position="1172"/>
    </location>
</feature>
<feature type="compositionally biased region" description="Low complexity" evidence="2">
    <location>
        <begin position="294"/>
        <end position="312"/>
    </location>
</feature>
<dbReference type="InterPro" id="IPR013087">
    <property type="entry name" value="Znf_C2H2_type"/>
</dbReference>
<name>A0A9N9QDQ4_9CUCU</name>
<protein>
    <recommendedName>
        <fullName evidence="3">ZAD domain-containing protein</fullName>
    </recommendedName>
</protein>
<feature type="compositionally biased region" description="Low complexity" evidence="2">
    <location>
        <begin position="1155"/>
        <end position="1165"/>
    </location>
</feature>
<evidence type="ECO:0000313" key="5">
    <source>
        <dbReference type="Proteomes" id="UP001152799"/>
    </source>
</evidence>
<dbReference type="GO" id="GO:0005634">
    <property type="term" value="C:nucleus"/>
    <property type="evidence" value="ECO:0007669"/>
    <property type="project" value="InterPro"/>
</dbReference>